<dbReference type="InterPro" id="IPR000383">
    <property type="entry name" value="Xaa-Pro-like_dom"/>
</dbReference>
<feature type="domain" description="Xaa-Pro dipeptidyl-peptidase-like" evidence="2">
    <location>
        <begin position="158"/>
        <end position="404"/>
    </location>
</feature>
<accession>A0A2Z3H0R9</accession>
<keyword evidence="4" id="KW-1185">Reference proteome</keyword>
<dbReference type="OrthoDB" id="9809549at2"/>
<dbReference type="SUPFAM" id="SSF53474">
    <property type="entry name" value="alpha/beta-Hydrolases"/>
    <property type="match status" value="1"/>
</dbReference>
<dbReference type="GO" id="GO:0052689">
    <property type="term" value="F:carboxylic ester hydrolase activity"/>
    <property type="evidence" value="ECO:0007669"/>
    <property type="project" value="TreeGrafter"/>
</dbReference>
<proteinExistence type="predicted"/>
<name>A0A2Z3H0R9_9BACT</name>
<dbReference type="AlphaFoldDB" id="A0A2Z3H0R9"/>
<evidence type="ECO:0000256" key="1">
    <source>
        <dbReference type="SAM" id="SignalP"/>
    </source>
</evidence>
<dbReference type="PANTHER" id="PTHR43265:SF1">
    <property type="entry name" value="ESTERASE ESTD"/>
    <property type="match status" value="1"/>
</dbReference>
<dbReference type="PANTHER" id="PTHR43265">
    <property type="entry name" value="ESTERASE ESTD"/>
    <property type="match status" value="1"/>
</dbReference>
<evidence type="ECO:0000313" key="4">
    <source>
        <dbReference type="Proteomes" id="UP000245999"/>
    </source>
</evidence>
<reference evidence="4" key="1">
    <citation type="submission" date="2018-04" db="EMBL/GenBank/DDBJ databases">
        <title>Complete genome of Antarctic heterotrophic bacterium Hymenobacter nivis.</title>
        <authorList>
            <person name="Terashima M."/>
        </authorList>
    </citation>
    <scope>NUCLEOTIDE SEQUENCE [LARGE SCALE GENOMIC DNA]</scope>
    <source>
        <strain evidence="4">NBRC 111535</strain>
    </source>
</reference>
<dbReference type="Pfam" id="PF02129">
    <property type="entry name" value="Peptidase_S15"/>
    <property type="match status" value="1"/>
</dbReference>
<sequence length="490" mass="51736">MIKFILAAFLLITSLGQPGHAAGGPPAGPAPLNGQWKGPLKLLGGEITLYITIVPLSNGSYYAALDAPQQRISRMPVAVEVQGDDLTLRIEQAGSRFVGKVLNGGASLSGTWTQPGLTAPLVLVRAAAQQAATRLRAAPPYRETDVTFLNSATREHLSGTVTVPAGEGPFPGVVLLSDLGPQGRDAEVSGYRMFGQLADYLTRHGIAVLRFDDRGVGKSEGTYATATTADLVTDAQAALACLRAQPLVSGGRVGLVGHGEGANVALLAAGAPSGRAPAFVVSLAGYGEPGYDVLLRQQSEIMRLIGADPSQVKAAQEAFARTVRLVRQTANNTTARAKVTALLSGANTGLDAGMARARAAQLTSPWSRYFFDFNPQNRLAQVQCPVLLLNGTEDLQVSVRQNMTPLQKALNRAHNPTTAQRLAGVNHLFEAPTDQWTVVDGAPQPTFSPEALKNIREWVALQTKLPGPPLPVTVKRAAPHKPVRYGRARG</sequence>
<dbReference type="InterPro" id="IPR029058">
    <property type="entry name" value="AB_hydrolase_fold"/>
</dbReference>
<dbReference type="InterPro" id="IPR053145">
    <property type="entry name" value="AB_hydrolase_Est10"/>
</dbReference>
<feature type="chain" id="PRO_5016465537" description="Xaa-Pro dipeptidyl-peptidase-like domain-containing protein" evidence="1">
    <location>
        <begin position="22"/>
        <end position="490"/>
    </location>
</feature>
<dbReference type="RefSeq" id="WP_109657625.1">
    <property type="nucleotide sequence ID" value="NZ_CP029145.1"/>
</dbReference>
<dbReference type="EMBL" id="CP029145">
    <property type="protein sequence ID" value="AWM34590.1"/>
    <property type="molecule type" value="Genomic_DNA"/>
</dbReference>
<gene>
    <name evidence="3" type="ORF">DDQ68_18465</name>
</gene>
<dbReference type="Gene3D" id="3.40.50.1820">
    <property type="entry name" value="alpha/beta hydrolase"/>
    <property type="match status" value="1"/>
</dbReference>
<keyword evidence="1" id="KW-0732">Signal</keyword>
<dbReference type="KEGG" id="hnv:DDQ68_18465"/>
<feature type="signal peptide" evidence="1">
    <location>
        <begin position="1"/>
        <end position="21"/>
    </location>
</feature>
<protein>
    <recommendedName>
        <fullName evidence="2">Xaa-Pro dipeptidyl-peptidase-like domain-containing protein</fullName>
    </recommendedName>
</protein>
<organism evidence="3 4">
    <name type="scientific">Hymenobacter nivis</name>
    <dbReference type="NCBI Taxonomy" id="1850093"/>
    <lineage>
        <taxon>Bacteria</taxon>
        <taxon>Pseudomonadati</taxon>
        <taxon>Bacteroidota</taxon>
        <taxon>Cytophagia</taxon>
        <taxon>Cytophagales</taxon>
        <taxon>Hymenobacteraceae</taxon>
        <taxon>Hymenobacter</taxon>
    </lineage>
</organism>
<dbReference type="Proteomes" id="UP000245999">
    <property type="component" value="Chromosome"/>
</dbReference>
<evidence type="ECO:0000313" key="3">
    <source>
        <dbReference type="EMBL" id="AWM34590.1"/>
    </source>
</evidence>
<evidence type="ECO:0000259" key="2">
    <source>
        <dbReference type="Pfam" id="PF02129"/>
    </source>
</evidence>